<dbReference type="InterPro" id="IPR003425">
    <property type="entry name" value="CCB3/YggT"/>
</dbReference>
<keyword evidence="2" id="KW-1185">Reference proteome</keyword>
<dbReference type="GO" id="GO:0009535">
    <property type="term" value="C:chloroplast thylakoid membrane"/>
    <property type="evidence" value="ECO:0007669"/>
    <property type="project" value="TreeGrafter"/>
</dbReference>
<dbReference type="PANTHER" id="PTHR33219:SF14">
    <property type="entry name" value="PROTEIN COFACTOR ASSEMBLY OF COMPLEX C SUBUNIT B CCB3, CHLOROPLASTIC-RELATED"/>
    <property type="match status" value="1"/>
</dbReference>
<comment type="caution">
    <text evidence="1">The sequence shown here is derived from an EMBL/GenBank/DDBJ whole genome shotgun (WGS) entry which is preliminary data.</text>
</comment>
<dbReference type="Proteomes" id="UP001205105">
    <property type="component" value="Unassembled WGS sequence"/>
</dbReference>
<dbReference type="AlphaFoldDB" id="A0AAD5DTP5"/>
<protein>
    <submittedName>
        <fullName evidence="1">Uncharacterized protein</fullName>
    </submittedName>
</protein>
<evidence type="ECO:0000313" key="2">
    <source>
        <dbReference type="Proteomes" id="UP001205105"/>
    </source>
</evidence>
<dbReference type="EMBL" id="JADXDR010000038">
    <property type="protein sequence ID" value="KAI7843462.1"/>
    <property type="molecule type" value="Genomic_DNA"/>
</dbReference>
<proteinExistence type="predicted"/>
<dbReference type="Pfam" id="PF02325">
    <property type="entry name" value="CCB3_YggT"/>
    <property type="match status" value="1"/>
</dbReference>
<gene>
    <name evidence="1" type="ORF">COHA_002938</name>
</gene>
<name>A0AAD5DTP5_9CHLO</name>
<sequence>MNSLLAAPALAPARPFASAQRHGGVLPAPRLHVVAAAQRRQAAERQLAAPAAAAATAAALASSLGMPPAALAAAAADPQAAAAAQAVYELAALDSATAGTLAAVLKPALSLASLLMIVRIVMSWYPEIDGKQMPWSIAYTPTEPLLEATRKVVPPFNGLDVSPIVWVALLSFLAEILTGPQGILSLIARKGI</sequence>
<organism evidence="1 2">
    <name type="scientific">Chlorella ohadii</name>
    <dbReference type="NCBI Taxonomy" id="2649997"/>
    <lineage>
        <taxon>Eukaryota</taxon>
        <taxon>Viridiplantae</taxon>
        <taxon>Chlorophyta</taxon>
        <taxon>core chlorophytes</taxon>
        <taxon>Trebouxiophyceae</taxon>
        <taxon>Chlorellales</taxon>
        <taxon>Chlorellaceae</taxon>
        <taxon>Chlorella clade</taxon>
        <taxon>Chlorella</taxon>
    </lineage>
</organism>
<accession>A0AAD5DTP5</accession>
<reference evidence="1" key="1">
    <citation type="submission" date="2020-11" db="EMBL/GenBank/DDBJ databases">
        <title>Chlorella ohadii genome sequencing and assembly.</title>
        <authorList>
            <person name="Murik O."/>
            <person name="Treves H."/>
            <person name="Kedem I."/>
            <person name="Shotland Y."/>
            <person name="Kaplan A."/>
        </authorList>
    </citation>
    <scope>NUCLEOTIDE SEQUENCE</scope>
    <source>
        <strain evidence="1">1</strain>
    </source>
</reference>
<evidence type="ECO:0000313" key="1">
    <source>
        <dbReference type="EMBL" id="KAI7843462.1"/>
    </source>
</evidence>
<dbReference type="PANTHER" id="PTHR33219">
    <property type="entry name" value="YLMG HOMOLOG PROTEIN 2, CHLOROPLASTIC"/>
    <property type="match status" value="1"/>
</dbReference>